<protein>
    <recommendedName>
        <fullName evidence="3">Surface antigen BspA-like</fullName>
    </recommendedName>
</protein>
<dbReference type="PANTHER" id="PTHR45661:SF3">
    <property type="entry name" value="IG-LIKE DOMAIN-CONTAINING PROTEIN"/>
    <property type="match status" value="1"/>
</dbReference>
<dbReference type="InterPro" id="IPR053139">
    <property type="entry name" value="Surface_bspA-like"/>
</dbReference>
<dbReference type="VEuPathDB" id="TrichDB:TVAGG3_0055510"/>
<reference evidence="1" key="2">
    <citation type="journal article" date="2007" name="Science">
        <title>Draft genome sequence of the sexually transmitted pathogen Trichomonas vaginalis.</title>
        <authorList>
            <person name="Carlton J.M."/>
            <person name="Hirt R.P."/>
            <person name="Silva J.C."/>
            <person name="Delcher A.L."/>
            <person name="Schatz M."/>
            <person name="Zhao Q."/>
            <person name="Wortman J.R."/>
            <person name="Bidwell S.L."/>
            <person name="Alsmark U.C.M."/>
            <person name="Besteiro S."/>
            <person name="Sicheritz-Ponten T."/>
            <person name="Noel C.J."/>
            <person name="Dacks J.B."/>
            <person name="Foster P.G."/>
            <person name="Simillion C."/>
            <person name="Van de Peer Y."/>
            <person name="Miranda-Saavedra D."/>
            <person name="Barton G.J."/>
            <person name="Westrop G.D."/>
            <person name="Mueller S."/>
            <person name="Dessi D."/>
            <person name="Fiori P.L."/>
            <person name="Ren Q."/>
            <person name="Paulsen I."/>
            <person name="Zhang H."/>
            <person name="Bastida-Corcuera F.D."/>
            <person name="Simoes-Barbosa A."/>
            <person name="Brown M.T."/>
            <person name="Hayes R.D."/>
            <person name="Mukherjee M."/>
            <person name="Okumura C.Y."/>
            <person name="Schneider R."/>
            <person name="Smith A.J."/>
            <person name="Vanacova S."/>
            <person name="Villalvazo M."/>
            <person name="Haas B.J."/>
            <person name="Pertea M."/>
            <person name="Feldblyum T.V."/>
            <person name="Utterback T.R."/>
            <person name="Shu C.L."/>
            <person name="Osoegawa K."/>
            <person name="de Jong P.J."/>
            <person name="Hrdy I."/>
            <person name="Horvathova L."/>
            <person name="Zubacova Z."/>
            <person name="Dolezal P."/>
            <person name="Malik S.B."/>
            <person name="Logsdon J.M. Jr."/>
            <person name="Henze K."/>
            <person name="Gupta A."/>
            <person name="Wang C.C."/>
            <person name="Dunne R.L."/>
            <person name="Upcroft J.A."/>
            <person name="Upcroft P."/>
            <person name="White O."/>
            <person name="Salzberg S.L."/>
            <person name="Tang P."/>
            <person name="Chiu C.-H."/>
            <person name="Lee Y.-S."/>
            <person name="Embley T.M."/>
            <person name="Coombs G.H."/>
            <person name="Mottram J.C."/>
            <person name="Tachezy J."/>
            <person name="Fraser-Liggett C.M."/>
            <person name="Johnson P.J."/>
        </authorList>
    </citation>
    <scope>NUCLEOTIDE SEQUENCE [LARGE SCALE GENOMIC DNA]</scope>
    <source>
        <strain evidence="1">G3</strain>
    </source>
</reference>
<sequence length="181" mass="20432">MNIKFAAFSGCKSLASIICNDSMYFTVDNFALFNKNKTLLVIFPPGSQCKFFFIPTTIREIGAGAFLECKNLVNILIPDNSVQYIRHYAFAECTSLTHINIPLSVIDIQPSTFSNCIKLICGVDVENKTEAFIDNLYKKCYLNFNAIHECTFVTCKKPENNRYRTQWVVFSLTDGGSLGLF</sequence>
<dbReference type="Proteomes" id="UP000001542">
    <property type="component" value="Unassembled WGS sequence"/>
</dbReference>
<dbReference type="VEuPathDB" id="TrichDB:TVAG_084760"/>
<evidence type="ECO:0008006" key="3">
    <source>
        <dbReference type="Google" id="ProtNLM"/>
    </source>
</evidence>
<evidence type="ECO:0000313" key="1">
    <source>
        <dbReference type="EMBL" id="EAY00439.1"/>
    </source>
</evidence>
<keyword evidence="2" id="KW-1185">Reference proteome</keyword>
<dbReference type="SUPFAM" id="SSF52058">
    <property type="entry name" value="L domain-like"/>
    <property type="match status" value="1"/>
</dbReference>
<dbReference type="AlphaFoldDB" id="A2F3R7"/>
<organism evidence="1 2">
    <name type="scientific">Trichomonas vaginalis (strain ATCC PRA-98 / G3)</name>
    <dbReference type="NCBI Taxonomy" id="412133"/>
    <lineage>
        <taxon>Eukaryota</taxon>
        <taxon>Metamonada</taxon>
        <taxon>Parabasalia</taxon>
        <taxon>Trichomonadida</taxon>
        <taxon>Trichomonadidae</taxon>
        <taxon>Trichomonas</taxon>
    </lineage>
</organism>
<dbReference type="InterPro" id="IPR026906">
    <property type="entry name" value="LRR_5"/>
</dbReference>
<name>A2F3R7_TRIV3</name>
<accession>A2F3R7</accession>
<proteinExistence type="predicted"/>
<dbReference type="PANTHER" id="PTHR45661">
    <property type="entry name" value="SURFACE ANTIGEN"/>
    <property type="match status" value="1"/>
</dbReference>
<reference evidence="1" key="1">
    <citation type="submission" date="2006-10" db="EMBL/GenBank/DDBJ databases">
        <authorList>
            <person name="Amadeo P."/>
            <person name="Zhao Q."/>
            <person name="Wortman J."/>
            <person name="Fraser-Liggett C."/>
            <person name="Carlton J."/>
        </authorList>
    </citation>
    <scope>NUCLEOTIDE SEQUENCE</scope>
    <source>
        <strain evidence="1">G3</strain>
    </source>
</reference>
<dbReference type="STRING" id="5722.A2F3R7"/>
<dbReference type="OrthoDB" id="1111193at2759"/>
<evidence type="ECO:0000313" key="2">
    <source>
        <dbReference type="Proteomes" id="UP000001542"/>
    </source>
</evidence>
<dbReference type="Gene3D" id="3.80.10.10">
    <property type="entry name" value="Ribonuclease Inhibitor"/>
    <property type="match status" value="1"/>
</dbReference>
<dbReference type="EMBL" id="DS113601">
    <property type="protein sequence ID" value="EAY00439.1"/>
    <property type="molecule type" value="Genomic_DNA"/>
</dbReference>
<dbReference type="InterPro" id="IPR032675">
    <property type="entry name" value="LRR_dom_sf"/>
</dbReference>
<gene>
    <name evidence="1" type="ORF">TVAG_084760</name>
</gene>
<dbReference type="Pfam" id="PF13306">
    <property type="entry name" value="LRR_5"/>
    <property type="match status" value="1"/>
</dbReference>
<dbReference type="InParanoid" id="A2F3R7"/>